<dbReference type="Proteomes" id="UP000036867">
    <property type="component" value="Unassembled WGS sequence"/>
</dbReference>
<evidence type="ECO:0000313" key="3">
    <source>
        <dbReference type="Proteomes" id="UP000036867"/>
    </source>
</evidence>
<dbReference type="AlphaFoldDB" id="A0A0M0LD29"/>
<evidence type="ECO:0000313" key="2">
    <source>
        <dbReference type="EMBL" id="KOO48945.1"/>
    </source>
</evidence>
<reference evidence="3" key="1">
    <citation type="submission" date="2015-08" db="EMBL/GenBank/DDBJ databases">
        <title>Fjat-10028 dsm 16317.</title>
        <authorList>
            <person name="Liu B."/>
            <person name="Wang J."/>
            <person name="Zhu Y."/>
            <person name="Liu G."/>
            <person name="Chen Q."/>
            <person name="Chen Z."/>
            <person name="Lan J."/>
            <person name="Che J."/>
            <person name="Ge C."/>
            <person name="Shi H."/>
            <person name="Pan Z."/>
            <person name="Liu X."/>
        </authorList>
    </citation>
    <scope>NUCLEOTIDE SEQUENCE [LARGE SCALE GENOMIC DNA]</scope>
    <source>
        <strain evidence="3">DSM 16317</strain>
    </source>
</reference>
<accession>A0A0M0LD29</accession>
<sequence>MSRDDNEAESFYTARAGEICFCFLIICLCIWGLYDYITTGELHFQWALMFLSILIFYRVKSFLLKKNKKEDLHIKP</sequence>
<feature type="transmembrane region" description="Helical" evidence="1">
    <location>
        <begin position="12"/>
        <end position="37"/>
    </location>
</feature>
<feature type="transmembrane region" description="Helical" evidence="1">
    <location>
        <begin position="43"/>
        <end position="59"/>
    </location>
</feature>
<dbReference type="GeneID" id="301136639"/>
<gene>
    <name evidence="2" type="ORF">AMD00_11090</name>
</gene>
<organism evidence="2 3">
    <name type="scientific">Viridibacillus arvi</name>
    <dbReference type="NCBI Taxonomy" id="263475"/>
    <lineage>
        <taxon>Bacteria</taxon>
        <taxon>Bacillati</taxon>
        <taxon>Bacillota</taxon>
        <taxon>Bacilli</taxon>
        <taxon>Bacillales</taxon>
        <taxon>Caryophanaceae</taxon>
        <taxon>Viridibacillus</taxon>
    </lineage>
</organism>
<protein>
    <submittedName>
        <fullName evidence="2">Uncharacterized protein</fullName>
    </submittedName>
</protein>
<keyword evidence="1" id="KW-0812">Transmembrane</keyword>
<keyword evidence="1" id="KW-0472">Membrane</keyword>
<keyword evidence="1" id="KW-1133">Transmembrane helix</keyword>
<dbReference type="RefSeq" id="WP_053417135.1">
    <property type="nucleotide sequence ID" value="NZ_LILB01000005.1"/>
</dbReference>
<evidence type="ECO:0000256" key="1">
    <source>
        <dbReference type="SAM" id="Phobius"/>
    </source>
</evidence>
<dbReference type="EMBL" id="LILB01000005">
    <property type="protein sequence ID" value="KOO48945.1"/>
    <property type="molecule type" value="Genomic_DNA"/>
</dbReference>
<name>A0A0M0LD29_9BACL</name>
<comment type="caution">
    <text evidence="2">The sequence shown here is derived from an EMBL/GenBank/DDBJ whole genome shotgun (WGS) entry which is preliminary data.</text>
</comment>
<keyword evidence="3" id="KW-1185">Reference proteome</keyword>
<proteinExistence type="predicted"/>